<evidence type="ECO:0000256" key="1">
    <source>
        <dbReference type="SAM" id="SignalP"/>
    </source>
</evidence>
<comment type="caution">
    <text evidence="2">The sequence shown here is derived from an EMBL/GenBank/DDBJ whole genome shotgun (WGS) entry which is preliminary data.</text>
</comment>
<name>A0A6N8DTZ8_RHOAC</name>
<dbReference type="AlphaFoldDB" id="A0A6N8DTZ8"/>
<proteinExistence type="predicted"/>
<dbReference type="EMBL" id="WNKS01000025">
    <property type="protein sequence ID" value="MTV33045.1"/>
    <property type="molecule type" value="Genomic_DNA"/>
</dbReference>
<evidence type="ECO:0000313" key="3">
    <source>
        <dbReference type="Proteomes" id="UP000439113"/>
    </source>
</evidence>
<accession>A0A6N8DTZ8</accession>
<dbReference type="Proteomes" id="UP000439113">
    <property type="component" value="Unassembled WGS sequence"/>
</dbReference>
<sequence length="264" mass="26023">MRRAVFYAVAALLIVSGLPQAPARADSLSDFTPGAVRVIGQSRVPFVIPSSGTMGANGALSGITAVASPYPAAYVYLPANAIASGVAAGWYYAEFSSTTAATVYNNAYTSGTPAIPASKAAFATTGTGAYTQTTGALTAYSMTVPAGLIGPNGAVYVPATLSNNNSAGAKSTSLYLGASQLGSNSTTTTRGASYLFGVANAGSETVQVSAVSGGGVIGASAGIPYYSAVNTATATTISVKIGVATATDTNTLETATIQLTPGVP</sequence>
<protein>
    <submittedName>
        <fullName evidence="2">Uncharacterized protein</fullName>
    </submittedName>
</protein>
<keyword evidence="1" id="KW-0732">Signal</keyword>
<feature type="signal peptide" evidence="1">
    <location>
        <begin position="1"/>
        <end position="25"/>
    </location>
</feature>
<dbReference type="RefSeq" id="WP_155447726.1">
    <property type="nucleotide sequence ID" value="NZ_JAOQNR010000024.1"/>
</dbReference>
<evidence type="ECO:0000313" key="2">
    <source>
        <dbReference type="EMBL" id="MTV33045.1"/>
    </source>
</evidence>
<feature type="chain" id="PRO_5027011533" evidence="1">
    <location>
        <begin position="26"/>
        <end position="264"/>
    </location>
</feature>
<reference evidence="2 3" key="1">
    <citation type="submission" date="2019-11" db="EMBL/GenBank/DDBJ databases">
        <title>Whole-genome sequence of a Rhodoblastus acidophilus DSM 142.</title>
        <authorList>
            <person name="Kyndt J.A."/>
            <person name="Meyer T.E."/>
        </authorList>
    </citation>
    <scope>NUCLEOTIDE SEQUENCE [LARGE SCALE GENOMIC DNA]</scope>
    <source>
        <strain evidence="2 3">DSM 142</strain>
    </source>
</reference>
<organism evidence="2 3">
    <name type="scientific">Rhodoblastus acidophilus</name>
    <name type="common">Rhodopseudomonas acidophila</name>
    <dbReference type="NCBI Taxonomy" id="1074"/>
    <lineage>
        <taxon>Bacteria</taxon>
        <taxon>Pseudomonadati</taxon>
        <taxon>Pseudomonadota</taxon>
        <taxon>Alphaproteobacteria</taxon>
        <taxon>Hyphomicrobiales</taxon>
        <taxon>Rhodoblastaceae</taxon>
        <taxon>Rhodoblastus</taxon>
    </lineage>
</organism>
<gene>
    <name evidence="2" type="ORF">GJ654_18860</name>
</gene>